<dbReference type="InterPro" id="IPR017968">
    <property type="entry name" value="Acylphosphatase_CS"/>
</dbReference>
<dbReference type="EC" id="6.2.-.-" evidence="8"/>
<dbReference type="Gene3D" id="3.30.420.40">
    <property type="match status" value="1"/>
</dbReference>
<dbReference type="Gene3D" id="3.30.110.120">
    <property type="match status" value="1"/>
</dbReference>
<keyword evidence="5" id="KW-0863">Zinc-finger</keyword>
<evidence type="ECO:0000256" key="8">
    <source>
        <dbReference type="PIRNR" id="PIRNR006256"/>
    </source>
</evidence>
<feature type="active site" evidence="9">
    <location>
        <position position="44"/>
    </location>
</feature>
<comment type="similarity">
    <text evidence="2 8">Belongs to the carbamoyltransferase HypF family.</text>
</comment>
<dbReference type="InterPro" id="IPR001792">
    <property type="entry name" value="Acylphosphatase-like_dom"/>
</dbReference>
<evidence type="ECO:0000256" key="5">
    <source>
        <dbReference type="ARBA" id="ARBA00022771"/>
    </source>
</evidence>
<dbReference type="InterPro" id="IPR011125">
    <property type="entry name" value="Znf_HypF"/>
</dbReference>
<evidence type="ECO:0000256" key="9">
    <source>
        <dbReference type="PROSITE-ProRule" id="PRU00520"/>
    </source>
</evidence>
<evidence type="ECO:0000256" key="7">
    <source>
        <dbReference type="ARBA" id="ARBA00048220"/>
    </source>
</evidence>
<comment type="pathway">
    <text evidence="1 8">Protein modification; [NiFe] hydrogenase maturation.</text>
</comment>
<dbReference type="Proteomes" id="UP001350748">
    <property type="component" value="Unassembled WGS sequence"/>
</dbReference>
<dbReference type="SUPFAM" id="SSF54975">
    <property type="entry name" value="Acylphosphatase/BLUF domain-like"/>
    <property type="match status" value="1"/>
</dbReference>
<dbReference type="EMBL" id="JAZHYN010000021">
    <property type="protein sequence ID" value="MEF3366648.1"/>
    <property type="molecule type" value="Genomic_DNA"/>
</dbReference>
<keyword evidence="4" id="KW-0479">Metal-binding</keyword>
<dbReference type="Pfam" id="PF22521">
    <property type="entry name" value="HypF_C_2"/>
    <property type="match status" value="1"/>
</dbReference>
<comment type="catalytic activity">
    <reaction evidence="9">
        <text>an acyl phosphate + H2O = a carboxylate + phosphate + H(+)</text>
        <dbReference type="Rhea" id="RHEA:14965"/>
        <dbReference type="ChEBI" id="CHEBI:15377"/>
        <dbReference type="ChEBI" id="CHEBI:15378"/>
        <dbReference type="ChEBI" id="CHEBI:29067"/>
        <dbReference type="ChEBI" id="CHEBI:43474"/>
        <dbReference type="ChEBI" id="CHEBI:59918"/>
        <dbReference type="EC" id="3.6.1.7"/>
    </reaction>
</comment>
<dbReference type="PIRSF" id="PIRSF006256">
    <property type="entry name" value="CMPcnvr_hdrg_mat"/>
    <property type="match status" value="1"/>
</dbReference>
<dbReference type="Gene3D" id="3.90.870.50">
    <property type="match status" value="1"/>
</dbReference>
<evidence type="ECO:0000313" key="12">
    <source>
        <dbReference type="EMBL" id="MEF3366648.1"/>
    </source>
</evidence>
<dbReference type="InterPro" id="IPR041440">
    <property type="entry name" value="HypF_C"/>
</dbReference>
<keyword evidence="6" id="KW-0862">Zinc</keyword>
<reference evidence="12 13" key="1">
    <citation type="submission" date="2024-02" db="EMBL/GenBank/DDBJ databases">
        <authorList>
            <person name="Grouzdev D."/>
        </authorList>
    </citation>
    <scope>NUCLEOTIDE SEQUENCE [LARGE SCALE GENOMIC DNA]</scope>
    <source>
        <strain evidence="12 13">9N</strain>
    </source>
</reference>
<evidence type="ECO:0000313" key="13">
    <source>
        <dbReference type="Proteomes" id="UP001350748"/>
    </source>
</evidence>
<evidence type="ECO:0000256" key="1">
    <source>
        <dbReference type="ARBA" id="ARBA00004711"/>
    </source>
</evidence>
<gene>
    <name evidence="12" type="primary">hypF</name>
    <name evidence="12" type="ORF">V3H18_08895</name>
</gene>
<dbReference type="InterPro" id="IPR036046">
    <property type="entry name" value="Acylphosphatase-like_dom_sf"/>
</dbReference>
<dbReference type="InterPro" id="IPR055128">
    <property type="entry name" value="HypF_C_2"/>
</dbReference>
<evidence type="ECO:0000256" key="4">
    <source>
        <dbReference type="ARBA" id="ARBA00022723"/>
    </source>
</evidence>
<dbReference type="PANTHER" id="PTHR42959:SF1">
    <property type="entry name" value="CARBAMOYLTRANSFERASE HYPF"/>
    <property type="match status" value="1"/>
</dbReference>
<feature type="active site" evidence="9">
    <location>
        <position position="26"/>
    </location>
</feature>
<dbReference type="PROSITE" id="PS51160">
    <property type="entry name" value="ACYLPHOSPHATASE_3"/>
    <property type="match status" value="1"/>
</dbReference>
<keyword evidence="13" id="KW-1185">Reference proteome</keyword>
<evidence type="ECO:0000256" key="3">
    <source>
        <dbReference type="ARBA" id="ARBA00022598"/>
    </source>
</evidence>
<dbReference type="InterPro" id="IPR006070">
    <property type="entry name" value="Sua5-like_dom"/>
</dbReference>
<keyword evidence="9" id="KW-0378">Hydrolase</keyword>
<evidence type="ECO:0000259" key="11">
    <source>
        <dbReference type="PROSITE" id="PS51163"/>
    </source>
</evidence>
<dbReference type="NCBIfam" id="TIGR00143">
    <property type="entry name" value="hypF"/>
    <property type="match status" value="1"/>
</dbReference>
<dbReference type="InterPro" id="IPR017945">
    <property type="entry name" value="DHBP_synth_RibB-like_a/b_dom"/>
</dbReference>
<feature type="domain" description="YrdC-like" evidence="11">
    <location>
        <begin position="209"/>
        <end position="394"/>
    </location>
</feature>
<dbReference type="Pfam" id="PF00708">
    <property type="entry name" value="Acylphosphatase"/>
    <property type="match status" value="1"/>
</dbReference>
<feature type="domain" description="Acylphosphatase-like" evidence="10">
    <location>
        <begin position="11"/>
        <end position="97"/>
    </location>
</feature>
<proteinExistence type="inferred from homology"/>
<keyword evidence="3 12" id="KW-0436">Ligase</keyword>
<organism evidence="12 13">
    <name type="scientific">Methylocystis borbori</name>
    <dbReference type="NCBI Taxonomy" id="3118750"/>
    <lineage>
        <taxon>Bacteria</taxon>
        <taxon>Pseudomonadati</taxon>
        <taxon>Pseudomonadota</taxon>
        <taxon>Alphaproteobacteria</taxon>
        <taxon>Hyphomicrobiales</taxon>
        <taxon>Methylocystaceae</taxon>
        <taxon>Methylocystis</taxon>
    </lineage>
</organism>
<dbReference type="RefSeq" id="WP_332081667.1">
    <property type="nucleotide sequence ID" value="NZ_JAZHYN010000021.1"/>
</dbReference>
<dbReference type="PANTHER" id="PTHR42959">
    <property type="entry name" value="CARBAMOYLTRANSFERASE"/>
    <property type="match status" value="1"/>
</dbReference>
<dbReference type="Pfam" id="PF17788">
    <property type="entry name" value="HypF_C"/>
    <property type="match status" value="1"/>
</dbReference>
<dbReference type="SUPFAM" id="SSF55821">
    <property type="entry name" value="YrdC/RibB"/>
    <property type="match status" value="1"/>
</dbReference>
<evidence type="ECO:0000259" key="10">
    <source>
        <dbReference type="PROSITE" id="PS51160"/>
    </source>
</evidence>
<dbReference type="Gene3D" id="3.30.420.360">
    <property type="match status" value="1"/>
</dbReference>
<comment type="catalytic activity">
    <reaction evidence="7 8">
        <text>C-terminal L-cysteinyl-[HypE protein] + carbamoyl phosphate + ATP + H2O = C-terminal S-carboxamide-L-cysteinyl-[HypE protein] + AMP + phosphate + diphosphate + H(+)</text>
        <dbReference type="Rhea" id="RHEA:55636"/>
        <dbReference type="Rhea" id="RHEA-COMP:14247"/>
        <dbReference type="Rhea" id="RHEA-COMP:14392"/>
        <dbReference type="ChEBI" id="CHEBI:15377"/>
        <dbReference type="ChEBI" id="CHEBI:15378"/>
        <dbReference type="ChEBI" id="CHEBI:30616"/>
        <dbReference type="ChEBI" id="CHEBI:33019"/>
        <dbReference type="ChEBI" id="CHEBI:43474"/>
        <dbReference type="ChEBI" id="CHEBI:58228"/>
        <dbReference type="ChEBI" id="CHEBI:76913"/>
        <dbReference type="ChEBI" id="CHEBI:139126"/>
        <dbReference type="ChEBI" id="CHEBI:456215"/>
    </reaction>
</comment>
<dbReference type="PROSITE" id="PS51163">
    <property type="entry name" value="YRDC"/>
    <property type="match status" value="1"/>
</dbReference>
<dbReference type="InterPro" id="IPR004421">
    <property type="entry name" value="Carbamoyltransferase_HypF"/>
</dbReference>
<dbReference type="GO" id="GO:0016874">
    <property type="term" value="F:ligase activity"/>
    <property type="evidence" value="ECO:0007669"/>
    <property type="project" value="UniProtKB-KW"/>
</dbReference>
<comment type="function">
    <text evidence="8">Involved in the maturation of [NiFe] hydrogenases. Along with HypE, it catalyzes the synthesis of the CN ligands of the active site iron of [NiFe]-hydrogenases. HypF functions as a carbamoyl transferase using carbamoylphosphate as a substrate and transferring the carboxamido moiety in an ATP-dependent reaction to the thiolate of the C-terminal cysteine of HypE yielding a protein-S-carboxamide.</text>
</comment>
<sequence>MSFVTVEQSPAFEFRVRGRVQGVGFRPAVWRMARELGLSGEVLNDGEGVLLRVRGDQSRIAALIQQIERDPPPLAHIDGIERRRYGGELPHEFRIAESIEGPARTQVAPDAALCAACAAEMRDPGERRYRYPFTNCTHCGPRLSIVTAIPYDRATTTMRPFPLCAACEAEYRNPKDRRFHAEAMACPRCGPSASLIALSGCAIPRSGDADVIETTARLLARGEIIAIKGLGGYHLACDATRPETIVRLRRLKRRDAKPFALMARELAVIRRFCAVDAVEERELTSVHAPIVLLRADGPARLPDTVAPGLDTLGFMLPTTPLHFLLLQGLDIPLVMTSGNLSDEPAIIDDADARRDLADVASFALVHDRAIANRVDDSVVRVMSGRPRVLRRARGYAPSPLRLPAGFDRAPDLLAMGGELKAAFCLVKEGQAILSQHQGDLENAATFDDYRKNLALYERMFDHAPSAIVIDRHPEYLSSKRGRIEADRRGALVIEALHHHAHVAACLAENGRSFDAPPVLGVVLDGLGFGDDNTIWGGEFLLADYVGYERLARLTPVAMLGGSRAAREPWRNLYAHVMAAKAAGAAGLADPSKWAALNGKPLALLERMMARGINAPLASSCGRLFDAVAAALDICADRQAYEGEAAALLESLAATRVDVREGYDLEILDRPDAGLMEIGSAPLWRAIFDDLQRGVSAAVIARRFHLGLAQSIVEVATRLATRRYFETIALSGGCFQNRVLFESTVERLREAGFKTLTHAQVPANDGGLSLGQAAIGAAHVIRANAIAIRKDKTCASAFPAASSA</sequence>
<comment type="caution">
    <text evidence="12">The sequence shown here is derived from an EMBL/GenBank/DDBJ whole genome shotgun (WGS) entry which is preliminary data.</text>
</comment>
<dbReference type="Pfam" id="PF01300">
    <property type="entry name" value="Sua5_yciO_yrdC"/>
    <property type="match status" value="1"/>
</dbReference>
<dbReference type="InterPro" id="IPR051060">
    <property type="entry name" value="Carbamoyltrans_HypF-like"/>
</dbReference>
<dbReference type="PROSITE" id="PS00150">
    <property type="entry name" value="ACYLPHOSPHATASE_1"/>
    <property type="match status" value="1"/>
</dbReference>
<evidence type="ECO:0000256" key="6">
    <source>
        <dbReference type="ARBA" id="ARBA00022833"/>
    </source>
</evidence>
<protein>
    <recommendedName>
        <fullName evidence="8">Carbamoyltransferase HypF</fullName>
        <ecNumber evidence="8">6.2.-.-</ecNumber>
    </recommendedName>
</protein>
<evidence type="ECO:0000256" key="2">
    <source>
        <dbReference type="ARBA" id="ARBA00008097"/>
    </source>
</evidence>
<accession>A0ABU7XGZ7</accession>
<dbReference type="Pfam" id="PF07503">
    <property type="entry name" value="zf-HYPF"/>
    <property type="match status" value="2"/>
</dbReference>
<name>A0ABU7XGZ7_9HYPH</name>